<dbReference type="AlphaFoldDB" id="A0A218W2Y4"/>
<organism evidence="1 2">
    <name type="scientific">Punica granatum</name>
    <name type="common">Pomegranate</name>
    <dbReference type="NCBI Taxonomy" id="22663"/>
    <lineage>
        <taxon>Eukaryota</taxon>
        <taxon>Viridiplantae</taxon>
        <taxon>Streptophyta</taxon>
        <taxon>Embryophyta</taxon>
        <taxon>Tracheophyta</taxon>
        <taxon>Spermatophyta</taxon>
        <taxon>Magnoliopsida</taxon>
        <taxon>eudicotyledons</taxon>
        <taxon>Gunneridae</taxon>
        <taxon>Pentapetalae</taxon>
        <taxon>rosids</taxon>
        <taxon>malvids</taxon>
        <taxon>Myrtales</taxon>
        <taxon>Lythraceae</taxon>
        <taxon>Punica</taxon>
    </lineage>
</organism>
<accession>A0A218W2Y4</accession>
<evidence type="ECO:0000313" key="2">
    <source>
        <dbReference type="Proteomes" id="UP000197138"/>
    </source>
</evidence>
<reference evidence="2" key="1">
    <citation type="journal article" date="2017" name="Plant J.">
        <title>The pomegranate (Punica granatum L.) genome and the genomics of punicalagin biosynthesis.</title>
        <authorList>
            <person name="Qin G."/>
            <person name="Xu C."/>
            <person name="Ming R."/>
            <person name="Tang H."/>
            <person name="Guyot R."/>
            <person name="Kramer E.M."/>
            <person name="Hu Y."/>
            <person name="Yi X."/>
            <person name="Qi Y."/>
            <person name="Xu X."/>
            <person name="Gao Z."/>
            <person name="Pan H."/>
            <person name="Jian J."/>
            <person name="Tian Y."/>
            <person name="Yue Z."/>
            <person name="Xu Y."/>
        </authorList>
    </citation>
    <scope>NUCLEOTIDE SEQUENCE [LARGE SCALE GENOMIC DNA]</scope>
    <source>
        <strain evidence="2">cv. Dabenzi</strain>
    </source>
</reference>
<comment type="caution">
    <text evidence="1">The sequence shown here is derived from an EMBL/GenBank/DDBJ whole genome shotgun (WGS) entry which is preliminary data.</text>
</comment>
<dbReference type="EMBL" id="MTKT01005483">
    <property type="protein sequence ID" value="OWM66913.1"/>
    <property type="molecule type" value="Genomic_DNA"/>
</dbReference>
<sequence>MTETRRGGCWCKDQADERRKEGMLLQSLKEESRETAEKQLSRRWHEDPMLWLLSPLTERPRERELGSRNRGKGSCRLFWLSVLCSDPREREREQERRKGCGAAG</sequence>
<evidence type="ECO:0000313" key="1">
    <source>
        <dbReference type="EMBL" id="OWM66913.1"/>
    </source>
</evidence>
<protein>
    <submittedName>
        <fullName evidence="1">Uncharacterized protein</fullName>
    </submittedName>
</protein>
<dbReference type="Proteomes" id="UP000197138">
    <property type="component" value="Unassembled WGS sequence"/>
</dbReference>
<name>A0A218W2Y4_PUNGR</name>
<gene>
    <name evidence="1" type="ORF">CDL15_Pgr018402</name>
</gene>
<proteinExistence type="predicted"/>